<evidence type="ECO:0000313" key="12">
    <source>
        <dbReference type="EMBL" id="CAK0893718.1"/>
    </source>
</evidence>
<keyword evidence="2" id="KW-0813">Transport</keyword>
<dbReference type="PANTHER" id="PTHR48041">
    <property type="entry name" value="ABC TRANSPORTER G FAMILY MEMBER 28"/>
    <property type="match status" value="1"/>
</dbReference>
<keyword evidence="7 9" id="KW-0472">Membrane</keyword>
<feature type="transmembrane region" description="Helical" evidence="9">
    <location>
        <begin position="499"/>
        <end position="517"/>
    </location>
</feature>
<dbReference type="InterPro" id="IPR003593">
    <property type="entry name" value="AAA+_ATPase"/>
</dbReference>
<dbReference type="EMBL" id="CAUYUJ010019793">
    <property type="protein sequence ID" value="CAK0893718.1"/>
    <property type="molecule type" value="Genomic_DNA"/>
</dbReference>
<accession>A0ABN9X324</accession>
<feature type="region of interest" description="Disordered" evidence="8">
    <location>
        <begin position="1175"/>
        <end position="1195"/>
    </location>
</feature>
<dbReference type="PROSITE" id="PS00211">
    <property type="entry name" value="ABC_TRANSPORTER_1"/>
    <property type="match status" value="1"/>
</dbReference>
<reference evidence="12" key="1">
    <citation type="submission" date="2023-10" db="EMBL/GenBank/DDBJ databases">
        <authorList>
            <person name="Chen Y."/>
            <person name="Shah S."/>
            <person name="Dougan E. K."/>
            <person name="Thang M."/>
            <person name="Chan C."/>
        </authorList>
    </citation>
    <scope>NUCLEOTIDE SEQUENCE [LARGE SCALE GENOMIC DNA]</scope>
</reference>
<dbReference type="Proteomes" id="UP001189429">
    <property type="component" value="Unassembled WGS sequence"/>
</dbReference>
<feature type="transmembrane region" description="Helical" evidence="9">
    <location>
        <begin position="449"/>
        <end position="479"/>
    </location>
</feature>
<keyword evidence="4" id="KW-0547">Nucleotide-binding</keyword>
<keyword evidence="13" id="KW-1185">Reference proteome</keyword>
<keyword evidence="10" id="KW-0732">Signal</keyword>
<feature type="transmembrane region" description="Helical" evidence="9">
    <location>
        <begin position="529"/>
        <end position="545"/>
    </location>
</feature>
<comment type="caution">
    <text evidence="12">The sequence shown here is derived from an EMBL/GenBank/DDBJ whole genome shotgun (WGS) entry which is preliminary data.</text>
</comment>
<evidence type="ECO:0000256" key="10">
    <source>
        <dbReference type="SAM" id="SignalP"/>
    </source>
</evidence>
<name>A0ABN9X324_9DINO</name>
<protein>
    <recommendedName>
        <fullName evidence="11">ABC transporter domain-containing protein</fullName>
    </recommendedName>
</protein>
<evidence type="ECO:0000256" key="7">
    <source>
        <dbReference type="ARBA" id="ARBA00023136"/>
    </source>
</evidence>
<keyword evidence="5" id="KW-0067">ATP-binding</keyword>
<keyword evidence="6 9" id="KW-1133">Transmembrane helix</keyword>
<proteinExistence type="predicted"/>
<feature type="signal peptide" evidence="10">
    <location>
        <begin position="1"/>
        <end position="24"/>
    </location>
</feature>
<dbReference type="InterPro" id="IPR027417">
    <property type="entry name" value="P-loop_NTPase"/>
</dbReference>
<feature type="chain" id="PRO_5046185318" description="ABC transporter domain-containing protein" evidence="10">
    <location>
        <begin position="25"/>
        <end position="1195"/>
    </location>
</feature>
<keyword evidence="3 9" id="KW-0812">Transmembrane</keyword>
<evidence type="ECO:0000256" key="2">
    <source>
        <dbReference type="ARBA" id="ARBA00022448"/>
    </source>
</evidence>
<evidence type="ECO:0000259" key="11">
    <source>
        <dbReference type="PROSITE" id="PS50893"/>
    </source>
</evidence>
<feature type="transmembrane region" description="Helical" evidence="9">
    <location>
        <begin position="418"/>
        <end position="437"/>
    </location>
</feature>
<organism evidence="12 13">
    <name type="scientific">Prorocentrum cordatum</name>
    <dbReference type="NCBI Taxonomy" id="2364126"/>
    <lineage>
        <taxon>Eukaryota</taxon>
        <taxon>Sar</taxon>
        <taxon>Alveolata</taxon>
        <taxon>Dinophyceae</taxon>
        <taxon>Prorocentrales</taxon>
        <taxon>Prorocentraceae</taxon>
        <taxon>Prorocentrum</taxon>
    </lineage>
</organism>
<evidence type="ECO:0000256" key="5">
    <source>
        <dbReference type="ARBA" id="ARBA00022840"/>
    </source>
</evidence>
<dbReference type="SMART" id="SM00382">
    <property type="entry name" value="AAA"/>
    <property type="match status" value="1"/>
</dbReference>
<dbReference type="Pfam" id="PF19055">
    <property type="entry name" value="ABC2_membrane_7"/>
    <property type="match status" value="1"/>
</dbReference>
<evidence type="ECO:0000256" key="9">
    <source>
        <dbReference type="SAM" id="Phobius"/>
    </source>
</evidence>
<evidence type="ECO:0000256" key="6">
    <source>
        <dbReference type="ARBA" id="ARBA00022989"/>
    </source>
</evidence>
<gene>
    <name evidence="12" type="ORF">PCOR1329_LOCUS72976</name>
</gene>
<dbReference type="InterPro" id="IPR017871">
    <property type="entry name" value="ABC_transporter-like_CS"/>
</dbReference>
<dbReference type="PROSITE" id="PS50893">
    <property type="entry name" value="ABC_TRANSPORTER_2"/>
    <property type="match status" value="1"/>
</dbReference>
<dbReference type="SMART" id="SM01411">
    <property type="entry name" value="Ephrin_rec_like"/>
    <property type="match status" value="2"/>
</dbReference>
<comment type="subcellular location">
    <subcellularLocation>
        <location evidence="1">Membrane</location>
        <topology evidence="1">Multi-pass membrane protein</topology>
    </subcellularLocation>
</comment>
<evidence type="ECO:0000313" key="13">
    <source>
        <dbReference type="Proteomes" id="UP001189429"/>
    </source>
</evidence>
<dbReference type="PANTHER" id="PTHR48041:SF139">
    <property type="entry name" value="PROTEIN SCARLET"/>
    <property type="match status" value="1"/>
</dbReference>
<dbReference type="InterPro" id="IPR043926">
    <property type="entry name" value="ABCG_dom"/>
</dbReference>
<dbReference type="InterPro" id="IPR003439">
    <property type="entry name" value="ABC_transporter-like_ATP-bd"/>
</dbReference>
<dbReference type="InterPro" id="IPR050352">
    <property type="entry name" value="ABCG_transporters"/>
</dbReference>
<feature type="transmembrane region" description="Helical" evidence="9">
    <location>
        <begin position="551"/>
        <end position="570"/>
    </location>
</feature>
<evidence type="ECO:0000256" key="1">
    <source>
        <dbReference type="ARBA" id="ARBA00004141"/>
    </source>
</evidence>
<evidence type="ECO:0000256" key="4">
    <source>
        <dbReference type="ARBA" id="ARBA00022741"/>
    </source>
</evidence>
<dbReference type="Pfam" id="PF00005">
    <property type="entry name" value="ABC_tran"/>
    <property type="match status" value="1"/>
</dbReference>
<feature type="transmembrane region" description="Helical" evidence="9">
    <location>
        <begin position="582"/>
        <end position="600"/>
    </location>
</feature>
<sequence length="1195" mass="127861">MTARARRARAPWAAVLLLPPQVAGDASFDGTCVLPIREGQSLADSELWAQMLDGLLTSHGHRGGVPDLSDTGVDEKLRPAFDGLDPVDGSGPGLGGTATPKLHKSLLKLVERDLAIECGRAAGFSLQSAVEGASRVRVEVGTDRLEALRKGAGGRRLVEQQLINRGMACRDQCGQRAGNCSTGFCGGGVCCKRWAFHPDCPIGFRGGCTDRHCCVARPAMPGAITESRCHAEPGKFCLWSLVRRYSYSISPVETCMLQQSIMMCPPGFFCPGGTKAPHACPRGSVCMGGAQGNVNLRGSGEIWPLPLPILLFPPFVPFCGEKKKRTILLSLISSGTVEPRSCPEGSFCPISILRQSCEANFSCPENSTKAEMCPAGSFCPSGAAITCPRGHFCATGVSRPQGCAAMASCPEGSEHQDWLLVAALSLALALLTWTVAVRSVPRWHQKGGCGLPAVAAIVVLGLAWGARFDAMALLAALCWRRGGWENLRMQALLDGRPHVMPLVMLTGAACVLVYGSFVSARIPDRRARLRADLAAGTVGALALMVGLRDLYACVLLTLNAGVCVTVWLILAQRGTLRLRLGLLLGGLALQFLAFLILGAGDMAVAQVYGLLATVIQASLWDVVPCCLAAAVKRTRRLSWLRRGSMPERTPSNSLIDAMLEMVPPEASAAEKDSAAAVRASARASFSEGVAEGESGAACGSLTGAMDREAWAPWVTYWSKCHSDLEGSSSEGAAAVPKSGVSFDLRGVGYRLASGRALLHELNLVVPPGATVAVMGASGSGKTTLLSVLSGRCGDRAFEGEMRLNGAPVQPWQMAELRPLMGYVPQDDVMHLKLTVRECVQCQAELRLRREAEAAEEPELTAPLLQQDSTVDGRIEDVLDGLELTHVADRVISDGLSGGQRKRVSIAMELVAKPKVLHLDEPSTGLDSATAHHILQIVLQCAKDEECTAFATIHQPRWGTLCLFEMLLLMAPGGYLCFAGPVAAAKPYFEKVLGLEFSEDSNPADVIIDACTFDSARSMAMEGTWRPPQCLRAVLFPTPQAASQQEEPLQQAEVSSPWQQEEFGKVLTWLWSEFTAIHMEILRRVPQSEGGLAHCGGEEDGLLLPTLGPLPAGARRLELLPGGRVRKVEASLEGSLQRQTRERVQSFHWAQQVSVQFSRALLVMSRSLSTICHGAEHAAPRDGHGGGWRRFPSDHD</sequence>
<dbReference type="SUPFAM" id="SSF52540">
    <property type="entry name" value="P-loop containing nucleoside triphosphate hydrolases"/>
    <property type="match status" value="1"/>
</dbReference>
<evidence type="ECO:0000256" key="3">
    <source>
        <dbReference type="ARBA" id="ARBA00022692"/>
    </source>
</evidence>
<feature type="domain" description="ABC transporter" evidence="11">
    <location>
        <begin position="742"/>
        <end position="996"/>
    </location>
</feature>
<evidence type="ECO:0000256" key="8">
    <source>
        <dbReference type="SAM" id="MobiDB-lite"/>
    </source>
</evidence>
<dbReference type="Gene3D" id="3.40.50.300">
    <property type="entry name" value="P-loop containing nucleotide triphosphate hydrolases"/>
    <property type="match status" value="1"/>
</dbReference>